<proteinExistence type="predicted"/>
<organism evidence="4 5">
    <name type="scientific">Cnephaeus nilssonii</name>
    <name type="common">Northern bat</name>
    <name type="synonym">Eptesicus nilssonii</name>
    <dbReference type="NCBI Taxonomy" id="3371016"/>
    <lineage>
        <taxon>Eukaryota</taxon>
        <taxon>Metazoa</taxon>
        <taxon>Chordata</taxon>
        <taxon>Craniata</taxon>
        <taxon>Vertebrata</taxon>
        <taxon>Euteleostomi</taxon>
        <taxon>Mammalia</taxon>
        <taxon>Eutheria</taxon>
        <taxon>Laurasiatheria</taxon>
        <taxon>Chiroptera</taxon>
        <taxon>Yangochiroptera</taxon>
        <taxon>Vespertilionidae</taxon>
        <taxon>Cnephaeus</taxon>
    </lineage>
</organism>
<feature type="region of interest" description="Disordered" evidence="2">
    <location>
        <begin position="1"/>
        <end position="20"/>
    </location>
</feature>
<sequence>MAPKHKADSSDGSATKRRKALTMGMKGDLIRCSEKGETLTNIDRLLGQSPTTVSTIIDHQKRILEHVKGSAPMKSTVITEQRSGLIIEMERLLVLWLEEQYQRRIPVSLMLIQEKAERLFEALKKEKGEGSESEEFVASKGWFMGFKDRANLHNLKLPGEAASDDAKAAGDFPSALAEIIRKGGYCDQQVFNVHETGLFWKHMPTRKYIGKEEKTASGRKASKERLSVLLGANAAGDFKLKPLVCLAENPRAIKGIWKGLLPVIWKSNKKAWVTLSVFEDWFTNHFVPEVKDYCASRGLPFKFVNDFHDFEDSVEVVIKNVVELSKQLDLEVVAEDVTELLVSHGEELSAEDLTQLKHQFIEEEDTPTPEPRRFTSRELAGAFAMIGDALARFKAQDPNSDRYTKAARGVMDSLRCYKEIWENKKKVSFQSSLEHYYKKVERPATDAVHSTSYASLDSPDPGSPAPSGAASASAQDHRVGGFCVTQATASCRLRAAGERGCCHVF</sequence>
<dbReference type="Pfam" id="PF03184">
    <property type="entry name" value="DDE_1"/>
    <property type="match status" value="1"/>
</dbReference>
<dbReference type="PROSITE" id="PS51253">
    <property type="entry name" value="HTH_CENPB"/>
    <property type="match status" value="1"/>
</dbReference>
<accession>A0AA40LDD2</accession>
<dbReference type="Pfam" id="PF03221">
    <property type="entry name" value="HTH_Tnp_Tc5"/>
    <property type="match status" value="1"/>
</dbReference>
<dbReference type="SUPFAM" id="SSF46689">
    <property type="entry name" value="Homeodomain-like"/>
    <property type="match status" value="2"/>
</dbReference>
<evidence type="ECO:0000313" key="4">
    <source>
        <dbReference type="EMBL" id="KAK1327403.1"/>
    </source>
</evidence>
<dbReference type="GO" id="GO:0005634">
    <property type="term" value="C:nucleus"/>
    <property type="evidence" value="ECO:0007669"/>
    <property type="project" value="TreeGrafter"/>
</dbReference>
<reference evidence="4" key="1">
    <citation type="submission" date="2023-06" db="EMBL/GenBank/DDBJ databases">
        <title>Reference genome for the Northern bat (Eptesicus nilssonii), a most northern bat species.</title>
        <authorList>
            <person name="Laine V.N."/>
            <person name="Pulliainen A.T."/>
            <person name="Lilley T.M."/>
        </authorList>
    </citation>
    <scope>NUCLEOTIDE SEQUENCE</scope>
    <source>
        <strain evidence="4">BLF_Eptnil</strain>
        <tissue evidence="4">Kidney</tissue>
    </source>
</reference>
<dbReference type="EMBL" id="JAULJE010000032">
    <property type="protein sequence ID" value="KAK1327403.1"/>
    <property type="molecule type" value="Genomic_DNA"/>
</dbReference>
<dbReference type="InterPro" id="IPR006600">
    <property type="entry name" value="HTH_CenpB_DNA-bd_dom"/>
</dbReference>
<dbReference type="SMART" id="SM00674">
    <property type="entry name" value="CENPB"/>
    <property type="match status" value="1"/>
</dbReference>
<evidence type="ECO:0000259" key="3">
    <source>
        <dbReference type="PROSITE" id="PS51253"/>
    </source>
</evidence>
<dbReference type="PANTHER" id="PTHR19303:SF26">
    <property type="entry name" value="TIGGER TRANSPOSABLE ELEMENT-DERIVED PROTEIN 1"/>
    <property type="match status" value="1"/>
</dbReference>
<evidence type="ECO:0000256" key="1">
    <source>
        <dbReference type="ARBA" id="ARBA00023125"/>
    </source>
</evidence>
<gene>
    <name evidence="4" type="ORF">QTO34_014194</name>
</gene>
<name>A0AA40LDD2_CNENI</name>
<dbReference type="AlphaFoldDB" id="A0AA40LDD2"/>
<protein>
    <recommendedName>
        <fullName evidence="3">HTH CENPB-type domain-containing protein</fullName>
    </recommendedName>
</protein>
<dbReference type="InterPro" id="IPR050863">
    <property type="entry name" value="CenT-Element_Derived"/>
</dbReference>
<dbReference type="InterPro" id="IPR009057">
    <property type="entry name" value="Homeodomain-like_sf"/>
</dbReference>
<evidence type="ECO:0000256" key="2">
    <source>
        <dbReference type="SAM" id="MobiDB-lite"/>
    </source>
</evidence>
<feature type="domain" description="HTH CENPB-type" evidence="3">
    <location>
        <begin position="77"/>
        <end position="156"/>
    </location>
</feature>
<feature type="region of interest" description="Disordered" evidence="2">
    <location>
        <begin position="450"/>
        <end position="473"/>
    </location>
</feature>
<keyword evidence="5" id="KW-1185">Reference proteome</keyword>
<dbReference type="GO" id="GO:0003677">
    <property type="term" value="F:DNA binding"/>
    <property type="evidence" value="ECO:0007669"/>
    <property type="project" value="UniProtKB-KW"/>
</dbReference>
<comment type="caution">
    <text evidence="4">The sequence shown here is derived from an EMBL/GenBank/DDBJ whole genome shotgun (WGS) entry which is preliminary data.</text>
</comment>
<feature type="compositionally biased region" description="Low complexity" evidence="2">
    <location>
        <begin position="454"/>
        <end position="473"/>
    </location>
</feature>
<dbReference type="Gene3D" id="1.10.10.60">
    <property type="entry name" value="Homeodomain-like"/>
    <property type="match status" value="1"/>
</dbReference>
<keyword evidence="1" id="KW-0238">DNA-binding</keyword>
<evidence type="ECO:0000313" key="5">
    <source>
        <dbReference type="Proteomes" id="UP001177744"/>
    </source>
</evidence>
<dbReference type="PANTHER" id="PTHR19303">
    <property type="entry name" value="TRANSPOSON"/>
    <property type="match status" value="1"/>
</dbReference>
<dbReference type="InterPro" id="IPR004875">
    <property type="entry name" value="DDE_SF_endonuclease_dom"/>
</dbReference>
<dbReference type="Proteomes" id="UP001177744">
    <property type="component" value="Unassembled WGS sequence"/>
</dbReference>